<sequence length="225" mass="23889">MPHRLSRRGEADAETTPEKRWCSEVLNHEGSDFMNTLTWVAAAAAGLVAGTAIGTHPASAADTGCPPWDVACHAAQGAKDLGGDLSDAAKKSNPFVCNDGRGCDNVTTFDGPPSGPTRIVNAGAVLHGFRSRNAPTMSCEQRGSRSFDTFGIPLTVTNDNVATIKLYWRNSGGSRVFKRILQSGDSVRYTTYGGSVWEVANYNGMCQQQFAVKPGASSAEFTVKP</sequence>
<name>A0A919IFM5_9ACTN</name>
<dbReference type="RefSeq" id="WP_203738034.1">
    <property type="nucleotide sequence ID" value="NZ_BAAAUC010000002.1"/>
</dbReference>
<dbReference type="InterPro" id="IPR036208">
    <property type="entry name" value="VHL_sf"/>
</dbReference>
<dbReference type="EMBL" id="BOMH01000002">
    <property type="protein sequence ID" value="GID62563.1"/>
    <property type="molecule type" value="Genomic_DNA"/>
</dbReference>
<evidence type="ECO:0008006" key="3">
    <source>
        <dbReference type="Google" id="ProtNLM"/>
    </source>
</evidence>
<dbReference type="Gene3D" id="2.60.40.780">
    <property type="entry name" value="von Hippel-Lindau disease tumour suppressor, beta domain"/>
    <property type="match status" value="1"/>
</dbReference>
<comment type="caution">
    <text evidence="1">The sequence shown here is derived from an EMBL/GenBank/DDBJ whole genome shotgun (WGS) entry which is preliminary data.</text>
</comment>
<reference evidence="1" key="1">
    <citation type="submission" date="2021-01" db="EMBL/GenBank/DDBJ databases">
        <title>Whole genome shotgun sequence of Actinoplanes cyaneus NBRC 14990.</title>
        <authorList>
            <person name="Komaki H."/>
            <person name="Tamura T."/>
        </authorList>
    </citation>
    <scope>NUCLEOTIDE SEQUENCE</scope>
    <source>
        <strain evidence="1">NBRC 14990</strain>
    </source>
</reference>
<protein>
    <recommendedName>
        <fullName evidence="3">von Hippel-Lindau disease tumour suppressor beta domain-containing protein</fullName>
    </recommendedName>
</protein>
<organism evidence="1 2">
    <name type="scientific">Actinoplanes cyaneus</name>
    <dbReference type="NCBI Taxonomy" id="52696"/>
    <lineage>
        <taxon>Bacteria</taxon>
        <taxon>Bacillati</taxon>
        <taxon>Actinomycetota</taxon>
        <taxon>Actinomycetes</taxon>
        <taxon>Micromonosporales</taxon>
        <taxon>Micromonosporaceae</taxon>
        <taxon>Actinoplanes</taxon>
    </lineage>
</organism>
<dbReference type="AlphaFoldDB" id="A0A919IFM5"/>
<keyword evidence="2" id="KW-1185">Reference proteome</keyword>
<dbReference type="InterPro" id="IPR037140">
    <property type="entry name" value="VHL_beta_dom_sf"/>
</dbReference>
<dbReference type="Proteomes" id="UP000619479">
    <property type="component" value="Unassembled WGS sequence"/>
</dbReference>
<evidence type="ECO:0000313" key="1">
    <source>
        <dbReference type="EMBL" id="GID62563.1"/>
    </source>
</evidence>
<proteinExistence type="predicted"/>
<gene>
    <name evidence="1" type="ORF">Acy02nite_04440</name>
</gene>
<accession>A0A919IFM5</accession>
<dbReference type="SUPFAM" id="SSF49468">
    <property type="entry name" value="VHL"/>
    <property type="match status" value="1"/>
</dbReference>
<evidence type="ECO:0000313" key="2">
    <source>
        <dbReference type="Proteomes" id="UP000619479"/>
    </source>
</evidence>